<sequence length="16" mass="1810">MAEESPLKLLLPSLRL</sequence>
<protein>
    <submittedName>
        <fullName evidence="1">Uncharacterized protein</fullName>
    </submittedName>
</protein>
<organism evidence="1">
    <name type="scientific">Arundo donax</name>
    <name type="common">Giant reed</name>
    <name type="synonym">Donax arundinaceus</name>
    <dbReference type="NCBI Taxonomy" id="35708"/>
    <lineage>
        <taxon>Eukaryota</taxon>
        <taxon>Viridiplantae</taxon>
        <taxon>Streptophyta</taxon>
        <taxon>Embryophyta</taxon>
        <taxon>Tracheophyta</taxon>
        <taxon>Spermatophyta</taxon>
        <taxon>Magnoliopsida</taxon>
        <taxon>Liliopsida</taxon>
        <taxon>Poales</taxon>
        <taxon>Poaceae</taxon>
        <taxon>PACMAD clade</taxon>
        <taxon>Arundinoideae</taxon>
        <taxon>Arundineae</taxon>
        <taxon>Arundo</taxon>
    </lineage>
</organism>
<accession>A0A0A9F4P5</accession>
<evidence type="ECO:0000313" key="1">
    <source>
        <dbReference type="EMBL" id="JAE03258.1"/>
    </source>
</evidence>
<dbReference type="AlphaFoldDB" id="A0A0A9F4P5"/>
<proteinExistence type="predicted"/>
<dbReference type="EMBL" id="GBRH01194638">
    <property type="protein sequence ID" value="JAE03258.1"/>
    <property type="molecule type" value="Transcribed_RNA"/>
</dbReference>
<reference evidence="1" key="1">
    <citation type="submission" date="2014-09" db="EMBL/GenBank/DDBJ databases">
        <authorList>
            <person name="Magalhaes I.L.F."/>
            <person name="Oliveira U."/>
            <person name="Santos F.R."/>
            <person name="Vidigal T.H.D.A."/>
            <person name="Brescovit A.D."/>
            <person name="Santos A.J."/>
        </authorList>
    </citation>
    <scope>NUCLEOTIDE SEQUENCE</scope>
    <source>
        <tissue evidence="1">Shoot tissue taken approximately 20 cm above the soil surface</tissue>
    </source>
</reference>
<reference evidence="1" key="2">
    <citation type="journal article" date="2015" name="Data Brief">
        <title>Shoot transcriptome of the giant reed, Arundo donax.</title>
        <authorList>
            <person name="Barrero R.A."/>
            <person name="Guerrero F.D."/>
            <person name="Moolhuijzen P."/>
            <person name="Goolsby J.A."/>
            <person name="Tidwell J."/>
            <person name="Bellgard S.E."/>
            <person name="Bellgard M.I."/>
        </authorList>
    </citation>
    <scope>NUCLEOTIDE SEQUENCE</scope>
    <source>
        <tissue evidence="1">Shoot tissue taken approximately 20 cm above the soil surface</tissue>
    </source>
</reference>
<name>A0A0A9F4P5_ARUDO</name>